<dbReference type="Proteomes" id="UP000004310">
    <property type="component" value="Unassembled WGS sequence"/>
</dbReference>
<proteinExistence type="predicted"/>
<protein>
    <submittedName>
        <fullName evidence="1">Uncharacterized protein</fullName>
    </submittedName>
</protein>
<reference evidence="1 2" key="1">
    <citation type="journal article" date="2010" name="J. Bacteriol.">
        <title>Genome sequence of Fulvimarina pelagi HTCC2506T, a Mn(II)-oxidizing alphaproteobacterium possessing an aerobic anoxygenic photosynthetic gene cluster and Xanthorhodopsin.</title>
        <authorList>
            <person name="Kang I."/>
            <person name="Oh H.M."/>
            <person name="Lim S.I."/>
            <person name="Ferriera S."/>
            <person name="Giovannoni S.J."/>
            <person name="Cho J.C."/>
        </authorList>
    </citation>
    <scope>NUCLEOTIDE SEQUENCE [LARGE SCALE GENOMIC DNA]</scope>
    <source>
        <strain evidence="1 2">HTCC2506</strain>
    </source>
</reference>
<sequence>MTDHRNNTFRSRVRGFFLDLVRDSHNRAPRIEHMLREERARSGK</sequence>
<evidence type="ECO:0000313" key="2">
    <source>
        <dbReference type="Proteomes" id="UP000004310"/>
    </source>
</evidence>
<evidence type="ECO:0000313" key="1">
    <source>
        <dbReference type="EMBL" id="EAU40886.1"/>
    </source>
</evidence>
<dbReference type="EMBL" id="AATP01000005">
    <property type="protein sequence ID" value="EAU40886.1"/>
    <property type="molecule type" value="Genomic_DNA"/>
</dbReference>
<dbReference type="HOGENOM" id="CLU_3216642_0_0_5"/>
<gene>
    <name evidence="1" type="ORF">FP2506_18399</name>
</gene>
<dbReference type="AlphaFoldDB" id="Q0G0V3"/>
<dbReference type="RefSeq" id="WP_007068794.1">
    <property type="nucleotide sequence ID" value="NZ_DS022272.1"/>
</dbReference>
<name>Q0G0V3_9HYPH</name>
<accession>Q0G0V3</accession>
<keyword evidence="2" id="KW-1185">Reference proteome</keyword>
<organism evidence="1 2">
    <name type="scientific">Fulvimarina pelagi HTCC2506</name>
    <dbReference type="NCBI Taxonomy" id="314231"/>
    <lineage>
        <taxon>Bacteria</taxon>
        <taxon>Pseudomonadati</taxon>
        <taxon>Pseudomonadota</taxon>
        <taxon>Alphaproteobacteria</taxon>
        <taxon>Hyphomicrobiales</taxon>
        <taxon>Aurantimonadaceae</taxon>
        <taxon>Fulvimarina</taxon>
    </lineage>
</organism>
<comment type="caution">
    <text evidence="1">The sequence shown here is derived from an EMBL/GenBank/DDBJ whole genome shotgun (WGS) entry which is preliminary data.</text>
</comment>